<evidence type="ECO:0000313" key="2">
    <source>
        <dbReference type="Proteomes" id="UP000078541"/>
    </source>
</evidence>
<name>A0A195F9G7_9HYME</name>
<organism evidence="1 2">
    <name type="scientific">Trachymyrmex septentrionalis</name>
    <dbReference type="NCBI Taxonomy" id="34720"/>
    <lineage>
        <taxon>Eukaryota</taxon>
        <taxon>Metazoa</taxon>
        <taxon>Ecdysozoa</taxon>
        <taxon>Arthropoda</taxon>
        <taxon>Hexapoda</taxon>
        <taxon>Insecta</taxon>
        <taxon>Pterygota</taxon>
        <taxon>Neoptera</taxon>
        <taxon>Endopterygota</taxon>
        <taxon>Hymenoptera</taxon>
        <taxon>Apocrita</taxon>
        <taxon>Aculeata</taxon>
        <taxon>Formicoidea</taxon>
        <taxon>Formicidae</taxon>
        <taxon>Myrmicinae</taxon>
        <taxon>Trachymyrmex</taxon>
    </lineage>
</organism>
<gene>
    <name evidence="1" type="ORF">ALC56_08648</name>
</gene>
<dbReference type="EMBL" id="KQ981727">
    <property type="protein sequence ID" value="KYN36857.1"/>
    <property type="molecule type" value="Genomic_DNA"/>
</dbReference>
<evidence type="ECO:0000313" key="1">
    <source>
        <dbReference type="EMBL" id="KYN36857.1"/>
    </source>
</evidence>
<accession>A0A195F9G7</accession>
<reference evidence="1 2" key="1">
    <citation type="submission" date="2016-03" db="EMBL/GenBank/DDBJ databases">
        <title>Trachymyrmex septentrionalis WGS genome.</title>
        <authorList>
            <person name="Nygaard S."/>
            <person name="Hu H."/>
            <person name="Boomsma J."/>
            <person name="Zhang G."/>
        </authorList>
    </citation>
    <scope>NUCLEOTIDE SEQUENCE [LARGE SCALE GENOMIC DNA]</scope>
    <source>
        <strain evidence="1">Tsep2-gDNA-1</strain>
        <tissue evidence="1">Whole body</tissue>
    </source>
</reference>
<protein>
    <submittedName>
        <fullName evidence="1">Uncharacterized protein</fullName>
    </submittedName>
</protein>
<sequence>SCRGDSCYRRAGWCSPPHLNPFILDHPLHPPDSKVGFAEPWLRKKRSFAVLVRDIRTSPVVVAAVTTAPAAVVAQRGSQGGRGLLNTAGLIISIRCLSVRFFEHLKEAPDCREYSRSSSEETSASFLGIVPVCTIVCSTQSAIRRFPYLAIGILTLENPRFIEGKQKPPQGLSMRAHHIDNARYFLIITPFPLARIVTPKPAWLNRWEKTADIGARFGTKRWRQRKRGGSLSEDIEEMNGNGCRVKSYRDNYLLTPLYLASPT</sequence>
<keyword evidence="2" id="KW-1185">Reference proteome</keyword>
<feature type="non-terminal residue" evidence="1">
    <location>
        <position position="1"/>
    </location>
</feature>
<dbReference type="AlphaFoldDB" id="A0A195F9G7"/>
<dbReference type="Proteomes" id="UP000078541">
    <property type="component" value="Unassembled WGS sequence"/>
</dbReference>
<proteinExistence type="predicted"/>